<dbReference type="Proteomes" id="UP000186817">
    <property type="component" value="Unassembled WGS sequence"/>
</dbReference>
<dbReference type="InterPro" id="IPR001763">
    <property type="entry name" value="Rhodanese-like_dom"/>
</dbReference>
<dbReference type="PROSITE" id="PS50206">
    <property type="entry name" value="RHODANESE_3"/>
    <property type="match status" value="1"/>
</dbReference>
<comment type="caution">
    <text evidence="3">The sequence shown here is derived from an EMBL/GenBank/DDBJ whole genome shotgun (WGS) entry which is preliminary data.</text>
</comment>
<evidence type="ECO:0000313" key="4">
    <source>
        <dbReference type="Proteomes" id="UP000186817"/>
    </source>
</evidence>
<name>A0A1Q9C1P3_SYMMI</name>
<dbReference type="OrthoDB" id="426400at2759"/>
<keyword evidence="4" id="KW-1185">Reference proteome</keyword>
<accession>A0A1Q9C1P3</accession>
<sequence>MARNVQGPDWPTPNEALRERMPARLQLNRAEVSYVTAPAAPMMPWRNEAPVVTMPPRQCLPRARAEISRSGPWGDVTVAGEGRARIYVMPFAVPPTPVSYPAHQAGCELVDSSGHVLITVNALARPVAPTTRSASMPPRPGTEKIRPREFDKLVQSTAKTVVSAPRSFVQGQPKQEAVPVLLSCADALSPPYTALSPRSTAMSRPSPPAGLVGPNLEVPLNKGVEKLSAMEAQAKRDWESVCLVVDVRSADRASGHIQVPELVQKFSKEKLVASARTGIASRRVAVLEGGYRGWEGQRLPVVREQPMDAHGQACADKYALSMGRRVAGAGA</sequence>
<protein>
    <recommendedName>
        <fullName evidence="2">Rhodanese domain-containing protein</fullName>
    </recommendedName>
</protein>
<dbReference type="EMBL" id="LSRX01001904">
    <property type="protein sequence ID" value="OLP76843.1"/>
    <property type="molecule type" value="Genomic_DNA"/>
</dbReference>
<gene>
    <name evidence="3" type="ORF">AK812_SmicGene43170</name>
</gene>
<dbReference type="SUPFAM" id="SSF52821">
    <property type="entry name" value="Rhodanese/Cell cycle control phosphatase"/>
    <property type="match status" value="1"/>
</dbReference>
<evidence type="ECO:0000256" key="1">
    <source>
        <dbReference type="SAM" id="MobiDB-lite"/>
    </source>
</evidence>
<dbReference type="AlphaFoldDB" id="A0A1Q9C1P3"/>
<reference evidence="3 4" key="1">
    <citation type="submission" date="2016-02" db="EMBL/GenBank/DDBJ databases">
        <title>Genome analysis of coral dinoflagellate symbionts highlights evolutionary adaptations to a symbiotic lifestyle.</title>
        <authorList>
            <person name="Aranda M."/>
            <person name="Li Y."/>
            <person name="Liew Y.J."/>
            <person name="Baumgarten S."/>
            <person name="Simakov O."/>
            <person name="Wilson M."/>
            <person name="Piel J."/>
            <person name="Ashoor H."/>
            <person name="Bougouffa S."/>
            <person name="Bajic V.B."/>
            <person name="Ryu T."/>
            <person name="Ravasi T."/>
            <person name="Bayer T."/>
            <person name="Micklem G."/>
            <person name="Kim H."/>
            <person name="Bhak J."/>
            <person name="Lajeunesse T.C."/>
            <person name="Voolstra C.R."/>
        </authorList>
    </citation>
    <scope>NUCLEOTIDE SEQUENCE [LARGE SCALE GENOMIC DNA]</scope>
    <source>
        <strain evidence="3 4">CCMP2467</strain>
    </source>
</reference>
<organism evidence="3 4">
    <name type="scientific">Symbiodinium microadriaticum</name>
    <name type="common">Dinoflagellate</name>
    <name type="synonym">Zooxanthella microadriatica</name>
    <dbReference type="NCBI Taxonomy" id="2951"/>
    <lineage>
        <taxon>Eukaryota</taxon>
        <taxon>Sar</taxon>
        <taxon>Alveolata</taxon>
        <taxon>Dinophyceae</taxon>
        <taxon>Suessiales</taxon>
        <taxon>Symbiodiniaceae</taxon>
        <taxon>Symbiodinium</taxon>
    </lineage>
</organism>
<feature type="domain" description="Rhodanese" evidence="2">
    <location>
        <begin position="283"/>
        <end position="303"/>
    </location>
</feature>
<proteinExistence type="predicted"/>
<evidence type="ECO:0000259" key="2">
    <source>
        <dbReference type="PROSITE" id="PS50206"/>
    </source>
</evidence>
<dbReference type="InterPro" id="IPR036873">
    <property type="entry name" value="Rhodanese-like_dom_sf"/>
</dbReference>
<evidence type="ECO:0000313" key="3">
    <source>
        <dbReference type="EMBL" id="OLP76843.1"/>
    </source>
</evidence>
<feature type="region of interest" description="Disordered" evidence="1">
    <location>
        <begin position="195"/>
        <end position="214"/>
    </location>
</feature>